<evidence type="ECO:0000256" key="1">
    <source>
        <dbReference type="SAM" id="MobiDB-lite"/>
    </source>
</evidence>
<feature type="compositionally biased region" description="Polar residues" evidence="1">
    <location>
        <begin position="105"/>
        <end position="114"/>
    </location>
</feature>
<organism evidence="2 3">
    <name type="scientific">Pleurodeles waltl</name>
    <name type="common">Iberian ribbed newt</name>
    <dbReference type="NCBI Taxonomy" id="8319"/>
    <lineage>
        <taxon>Eukaryota</taxon>
        <taxon>Metazoa</taxon>
        <taxon>Chordata</taxon>
        <taxon>Craniata</taxon>
        <taxon>Vertebrata</taxon>
        <taxon>Euteleostomi</taxon>
        <taxon>Amphibia</taxon>
        <taxon>Batrachia</taxon>
        <taxon>Caudata</taxon>
        <taxon>Salamandroidea</taxon>
        <taxon>Salamandridae</taxon>
        <taxon>Pleurodelinae</taxon>
        <taxon>Pleurodeles</taxon>
    </lineage>
</organism>
<sequence>MKRSGTLLPRTGQDSGHAQAATTSHRPKSQQGQFAVIYNKQRGLLTTPVASACPTIPQGSDPLPAARSAAPRPSTSSAAQARHGRAQVTIQASSGEHSGPLPGKQKSSQVSSFTCPDPSTPVLYARPAEGVN</sequence>
<dbReference type="EMBL" id="JANPWB010000016">
    <property type="protein sequence ID" value="KAJ1082396.1"/>
    <property type="molecule type" value="Genomic_DNA"/>
</dbReference>
<feature type="compositionally biased region" description="Low complexity" evidence="1">
    <location>
        <begin position="64"/>
        <end position="81"/>
    </location>
</feature>
<gene>
    <name evidence="2" type="ORF">NDU88_002564</name>
</gene>
<evidence type="ECO:0000313" key="2">
    <source>
        <dbReference type="EMBL" id="KAJ1082396.1"/>
    </source>
</evidence>
<feature type="compositionally biased region" description="Polar residues" evidence="1">
    <location>
        <begin position="12"/>
        <end position="33"/>
    </location>
</feature>
<proteinExistence type="predicted"/>
<dbReference type="AlphaFoldDB" id="A0AAV7KSH7"/>
<dbReference type="Proteomes" id="UP001066276">
    <property type="component" value="Chromosome 12"/>
</dbReference>
<feature type="region of interest" description="Disordered" evidence="1">
    <location>
        <begin position="1"/>
        <end position="33"/>
    </location>
</feature>
<keyword evidence="3" id="KW-1185">Reference proteome</keyword>
<accession>A0AAV7KSH7</accession>
<feature type="region of interest" description="Disordered" evidence="1">
    <location>
        <begin position="49"/>
        <end position="132"/>
    </location>
</feature>
<protein>
    <submittedName>
        <fullName evidence="2">Uncharacterized protein</fullName>
    </submittedName>
</protein>
<evidence type="ECO:0000313" key="3">
    <source>
        <dbReference type="Proteomes" id="UP001066276"/>
    </source>
</evidence>
<comment type="caution">
    <text evidence="2">The sequence shown here is derived from an EMBL/GenBank/DDBJ whole genome shotgun (WGS) entry which is preliminary data.</text>
</comment>
<reference evidence="2" key="1">
    <citation type="journal article" date="2022" name="bioRxiv">
        <title>Sequencing and chromosome-scale assembly of the giantPleurodeles waltlgenome.</title>
        <authorList>
            <person name="Brown T."/>
            <person name="Elewa A."/>
            <person name="Iarovenko S."/>
            <person name="Subramanian E."/>
            <person name="Araus A.J."/>
            <person name="Petzold A."/>
            <person name="Susuki M."/>
            <person name="Suzuki K.-i.T."/>
            <person name="Hayashi T."/>
            <person name="Toyoda A."/>
            <person name="Oliveira C."/>
            <person name="Osipova E."/>
            <person name="Leigh N.D."/>
            <person name="Simon A."/>
            <person name="Yun M.H."/>
        </authorList>
    </citation>
    <scope>NUCLEOTIDE SEQUENCE</scope>
    <source>
        <strain evidence="2">20211129_DDA</strain>
        <tissue evidence="2">Liver</tissue>
    </source>
</reference>
<name>A0AAV7KSH7_PLEWA</name>